<dbReference type="EMBL" id="JACHFL010000006">
    <property type="protein sequence ID" value="MBB5363703.1"/>
    <property type="molecule type" value="Genomic_DNA"/>
</dbReference>
<evidence type="ECO:0000313" key="1">
    <source>
        <dbReference type="EMBL" id="MBB5363703.1"/>
    </source>
</evidence>
<evidence type="ECO:0000313" key="2">
    <source>
        <dbReference type="Proteomes" id="UP000552709"/>
    </source>
</evidence>
<dbReference type="AlphaFoldDB" id="A0A7W8NGF0"/>
<gene>
    <name evidence="1" type="ORF">HNQ08_002809</name>
</gene>
<dbReference type="InterPro" id="IPR047928">
    <property type="entry name" value="Perm_prefix_1"/>
</dbReference>
<comment type="caution">
    <text evidence="1">The sequence shown here is derived from an EMBL/GenBank/DDBJ whole genome shotgun (WGS) entry which is preliminary data.</text>
</comment>
<proteinExistence type="predicted"/>
<accession>A0A7W8NGF0</accession>
<protein>
    <submittedName>
        <fullName evidence="1">Uncharacterized protein</fullName>
    </submittedName>
</protein>
<name>A0A7W8NGF0_9DEIO</name>
<dbReference type="NCBIfam" id="NF038403">
    <property type="entry name" value="perm_prefix_1"/>
    <property type="match status" value="1"/>
</dbReference>
<keyword evidence="2" id="KW-1185">Reference proteome</keyword>
<reference evidence="1 2" key="1">
    <citation type="submission" date="2020-08" db="EMBL/GenBank/DDBJ databases">
        <title>Genomic Encyclopedia of Type Strains, Phase IV (KMG-IV): sequencing the most valuable type-strain genomes for metagenomic binning, comparative biology and taxonomic classification.</title>
        <authorList>
            <person name="Goeker M."/>
        </authorList>
    </citation>
    <scope>NUCLEOTIDE SEQUENCE [LARGE SCALE GENOMIC DNA]</scope>
    <source>
        <strain evidence="1 2">DSM 27939</strain>
    </source>
</reference>
<sequence>MNEVDSYLKRATRGLWGEKKRDAQTELRGAIEDKIHRHRLLGLNETEATTAALRDLGSPRTIARELGEVHTLPQLLKTTLFVSIGAMLSLQAVAQVATVRAIPLPGQTPICTFEAAYLSLFPGATSADVQRQLARPGGAQALEEAVLNKLPSSEASAIRQLLGQPGGRDNVTAECLRASPTPGSRLLRLSDVVAALQAGGIRFAPVLGTDDMFHLSVPGEAPNQLLVLAPQTVAGEAYVGAVSLVTALTRMTTGPLQISGLHNPVVTVGQAKLQLGLSDPPLLATDLYGGILLDRLEPTLPQLKTSPRAAIGVFPDSLKAPNKQDQLRVNSPDGTLYGLLGNADLVRPSCGCADDQRESLYGLSVRAVQGGILPAPLTYGPGSAPAKLVASLPELLQATEGGQRALLVYRLDATDLHHLTYSPVPAAQLRVNPSP</sequence>
<dbReference type="RefSeq" id="WP_184133080.1">
    <property type="nucleotide sequence ID" value="NZ_JACHFL010000006.1"/>
</dbReference>
<organism evidence="1 2">
    <name type="scientific">Deinococcus humi</name>
    <dbReference type="NCBI Taxonomy" id="662880"/>
    <lineage>
        <taxon>Bacteria</taxon>
        <taxon>Thermotogati</taxon>
        <taxon>Deinococcota</taxon>
        <taxon>Deinococci</taxon>
        <taxon>Deinococcales</taxon>
        <taxon>Deinococcaceae</taxon>
        <taxon>Deinococcus</taxon>
    </lineage>
</organism>
<dbReference type="Proteomes" id="UP000552709">
    <property type="component" value="Unassembled WGS sequence"/>
</dbReference>